<dbReference type="RefSeq" id="WP_066352719.1">
    <property type="nucleotide sequence ID" value="NZ_LOED01000009.1"/>
</dbReference>
<dbReference type="AlphaFoldDB" id="A0A140LAL6"/>
<sequence>MSFHVLQAEACPICSSPYISVPYRQIMNTVKRDKLGRCRLIGLVNKNTESQCHCSACDSNFDTPLDMILVLTNDGLFGVTAEDYQEWSYLSIVRVPFAKKGNDILLLPKEPEEVLYISPLDDITSSLAYALYSGPKNEAKQAFSILITLAHDSVAH</sequence>
<gene>
    <name evidence="1" type="ORF">AN618_09610</name>
</gene>
<organism evidence="1 2">
    <name type="scientific">Fervidicola ferrireducens</name>
    <dbReference type="NCBI Taxonomy" id="520764"/>
    <lineage>
        <taxon>Bacteria</taxon>
        <taxon>Bacillati</taxon>
        <taxon>Bacillota</taxon>
        <taxon>Clostridia</taxon>
        <taxon>Thermosediminibacterales</taxon>
        <taxon>Thermosediminibacteraceae</taxon>
        <taxon>Fervidicola</taxon>
    </lineage>
</organism>
<keyword evidence="2" id="KW-1185">Reference proteome</keyword>
<dbReference type="InParanoid" id="A0A140LAL6"/>
<evidence type="ECO:0000313" key="2">
    <source>
        <dbReference type="Proteomes" id="UP000070427"/>
    </source>
</evidence>
<proteinExistence type="predicted"/>
<protein>
    <submittedName>
        <fullName evidence="1">Uncharacterized protein</fullName>
    </submittedName>
</protein>
<dbReference type="STRING" id="520764.AN618_09610"/>
<reference evidence="1 2" key="1">
    <citation type="submission" date="2015-12" db="EMBL/GenBank/DDBJ databases">
        <title>Draft genome sequnece of Fervidicola ferrireducens strain Y170.</title>
        <authorList>
            <person name="Patel B.K."/>
        </authorList>
    </citation>
    <scope>NUCLEOTIDE SEQUENCE [LARGE SCALE GENOMIC DNA]</scope>
    <source>
        <strain evidence="1 2">Y170</strain>
    </source>
</reference>
<evidence type="ECO:0000313" key="1">
    <source>
        <dbReference type="EMBL" id="KXG77591.1"/>
    </source>
</evidence>
<dbReference type="Proteomes" id="UP000070427">
    <property type="component" value="Unassembled WGS sequence"/>
</dbReference>
<dbReference type="EMBL" id="LOED01000009">
    <property type="protein sequence ID" value="KXG77591.1"/>
    <property type="molecule type" value="Genomic_DNA"/>
</dbReference>
<name>A0A140LAL6_9FIRM</name>
<comment type="caution">
    <text evidence="1">The sequence shown here is derived from an EMBL/GenBank/DDBJ whole genome shotgun (WGS) entry which is preliminary data.</text>
</comment>
<accession>A0A140LAL6</accession>